<dbReference type="Proteomes" id="UP001397290">
    <property type="component" value="Unassembled WGS sequence"/>
</dbReference>
<comment type="caution">
    <text evidence="1">The sequence shown here is derived from an EMBL/GenBank/DDBJ whole genome shotgun (WGS) entry which is preliminary data.</text>
</comment>
<evidence type="ECO:0000313" key="1">
    <source>
        <dbReference type="EMBL" id="KAK8148473.1"/>
    </source>
</evidence>
<accession>A0AAW0S281</accession>
<protein>
    <submittedName>
        <fullName evidence="1">Uncharacterized protein</fullName>
    </submittedName>
</protein>
<proteinExistence type="predicted"/>
<name>A0AAW0S281_9HYPO</name>
<gene>
    <name evidence="1" type="ORF">G3M48_010008</name>
</gene>
<reference evidence="1 2" key="1">
    <citation type="submission" date="2020-02" db="EMBL/GenBank/DDBJ databases">
        <title>Comparative genomics of the hypocrealean fungal genus Beauvera.</title>
        <authorList>
            <person name="Showalter D.N."/>
            <person name="Bushley K.E."/>
            <person name="Rehner S.A."/>
        </authorList>
    </citation>
    <scope>NUCLEOTIDE SEQUENCE [LARGE SCALE GENOMIC DNA]</scope>
    <source>
        <strain evidence="1 2">ARSEF4384</strain>
    </source>
</reference>
<organism evidence="1 2">
    <name type="scientific">Beauveria asiatica</name>
    <dbReference type="NCBI Taxonomy" id="1069075"/>
    <lineage>
        <taxon>Eukaryota</taxon>
        <taxon>Fungi</taxon>
        <taxon>Dikarya</taxon>
        <taxon>Ascomycota</taxon>
        <taxon>Pezizomycotina</taxon>
        <taxon>Sordariomycetes</taxon>
        <taxon>Hypocreomycetidae</taxon>
        <taxon>Hypocreales</taxon>
        <taxon>Cordycipitaceae</taxon>
        <taxon>Beauveria</taxon>
    </lineage>
</organism>
<sequence>MPATDTVATIVDSMSLLPRKRSTVVSRLSAAKLQNPVLAPIRNPSRIPPCIACCAICPPWNPPSMNPIMVDASDPSSSRVGASIDRRIASEDAGSISGRVGFAIAVAF</sequence>
<evidence type="ECO:0000313" key="2">
    <source>
        <dbReference type="Proteomes" id="UP001397290"/>
    </source>
</evidence>
<keyword evidence="2" id="KW-1185">Reference proteome</keyword>
<dbReference type="EMBL" id="JAAHCF010000087">
    <property type="protein sequence ID" value="KAK8148473.1"/>
    <property type="molecule type" value="Genomic_DNA"/>
</dbReference>
<dbReference type="AlphaFoldDB" id="A0AAW0S281"/>